<dbReference type="InterPro" id="IPR000477">
    <property type="entry name" value="RT_dom"/>
</dbReference>
<accession>A0AA35T8M3</accession>
<keyword evidence="3" id="KW-1185">Reference proteome</keyword>
<feature type="domain" description="Reverse transcriptase" evidence="1">
    <location>
        <begin position="1"/>
        <end position="115"/>
    </location>
</feature>
<evidence type="ECO:0000313" key="3">
    <source>
        <dbReference type="Proteomes" id="UP001174909"/>
    </source>
</evidence>
<dbReference type="Pfam" id="PF00078">
    <property type="entry name" value="RVT_1"/>
    <property type="match status" value="1"/>
</dbReference>
<feature type="non-terminal residue" evidence="2">
    <location>
        <position position="1"/>
    </location>
</feature>
<dbReference type="EMBL" id="CASHTH010003358">
    <property type="protein sequence ID" value="CAI8043785.1"/>
    <property type="molecule type" value="Genomic_DNA"/>
</dbReference>
<sequence length="170" mass="18960">ILSPFLYSIYVNDLLHQLSGSGYGATIDGNFCGSPMYADDLALIANSSSDLQAMLEIVFSYSVQWRYQLNAQKSAIQIFGESAATRARNRPSRQWIIGSEVIPEKDSYHHLGILRSVSHSSNARTSERCSSSRRAFFSLNGLGSRAGCLHPLTSLRLYKAELMLLERTHR</sequence>
<dbReference type="Proteomes" id="UP001174909">
    <property type="component" value="Unassembled WGS sequence"/>
</dbReference>
<dbReference type="PROSITE" id="PS50878">
    <property type="entry name" value="RT_POL"/>
    <property type="match status" value="1"/>
</dbReference>
<protein>
    <recommendedName>
        <fullName evidence="1">Reverse transcriptase domain-containing protein</fullName>
    </recommendedName>
</protein>
<reference evidence="2" key="1">
    <citation type="submission" date="2023-03" db="EMBL/GenBank/DDBJ databases">
        <authorList>
            <person name="Steffen K."/>
            <person name="Cardenas P."/>
        </authorList>
    </citation>
    <scope>NUCLEOTIDE SEQUENCE</scope>
</reference>
<proteinExistence type="predicted"/>
<name>A0AA35T8M3_GEOBA</name>
<dbReference type="PANTHER" id="PTHR47027:SF20">
    <property type="entry name" value="REVERSE TRANSCRIPTASE-LIKE PROTEIN WITH RNA-DIRECTED DNA POLYMERASE DOMAIN"/>
    <property type="match status" value="1"/>
</dbReference>
<dbReference type="AlphaFoldDB" id="A0AA35T8M3"/>
<gene>
    <name evidence="2" type="ORF">GBAR_LOCUS24293</name>
</gene>
<organism evidence="2 3">
    <name type="scientific">Geodia barretti</name>
    <name type="common">Barrett's horny sponge</name>
    <dbReference type="NCBI Taxonomy" id="519541"/>
    <lineage>
        <taxon>Eukaryota</taxon>
        <taxon>Metazoa</taxon>
        <taxon>Porifera</taxon>
        <taxon>Demospongiae</taxon>
        <taxon>Heteroscleromorpha</taxon>
        <taxon>Tetractinellida</taxon>
        <taxon>Astrophorina</taxon>
        <taxon>Geodiidae</taxon>
        <taxon>Geodia</taxon>
    </lineage>
</organism>
<dbReference type="PANTHER" id="PTHR47027">
    <property type="entry name" value="REVERSE TRANSCRIPTASE DOMAIN-CONTAINING PROTEIN"/>
    <property type="match status" value="1"/>
</dbReference>
<comment type="caution">
    <text evidence="2">The sequence shown here is derived from an EMBL/GenBank/DDBJ whole genome shotgun (WGS) entry which is preliminary data.</text>
</comment>
<evidence type="ECO:0000313" key="2">
    <source>
        <dbReference type="EMBL" id="CAI8043785.1"/>
    </source>
</evidence>
<evidence type="ECO:0000259" key="1">
    <source>
        <dbReference type="PROSITE" id="PS50878"/>
    </source>
</evidence>
<feature type="non-terminal residue" evidence="2">
    <location>
        <position position="170"/>
    </location>
</feature>